<dbReference type="AlphaFoldDB" id="A0A284VUC6"/>
<reference evidence="2" key="1">
    <citation type="submission" date="2017-06" db="EMBL/GenBank/DDBJ databases">
        <authorList>
            <person name="Cremers G."/>
        </authorList>
    </citation>
    <scope>NUCLEOTIDE SEQUENCE [LARGE SCALE GENOMIC DNA]</scope>
</reference>
<evidence type="ECO:0000313" key="1">
    <source>
        <dbReference type="EMBL" id="SNQ62895.1"/>
    </source>
</evidence>
<organism evidence="1 2">
    <name type="scientific">Candidatus Methanoperedens nitratireducens</name>
    <dbReference type="NCBI Taxonomy" id="1392998"/>
    <lineage>
        <taxon>Archaea</taxon>
        <taxon>Methanobacteriati</taxon>
        <taxon>Methanobacteriota</taxon>
        <taxon>Stenosarchaea group</taxon>
        <taxon>Methanomicrobia</taxon>
        <taxon>Methanosarcinales</taxon>
        <taxon>ANME-2 cluster</taxon>
        <taxon>Candidatus Methanoperedentaceae</taxon>
        <taxon>Candidatus Methanoperedens</taxon>
    </lineage>
</organism>
<proteinExistence type="predicted"/>
<dbReference type="Proteomes" id="UP000218615">
    <property type="component" value="Unassembled WGS sequence"/>
</dbReference>
<protein>
    <submittedName>
        <fullName evidence="1">Uncharacterized protein</fullName>
    </submittedName>
</protein>
<dbReference type="EMBL" id="FZMP01000247">
    <property type="protein sequence ID" value="SNQ62895.1"/>
    <property type="molecule type" value="Genomic_DNA"/>
</dbReference>
<keyword evidence="2" id="KW-1185">Reference proteome</keyword>
<dbReference type="OrthoDB" id="142736at2157"/>
<sequence>MVGHEFAFYVTLKPNMIKDLKIRCDYREEFEFGVIDLGIPMSELKKIVKKR</sequence>
<accession>A0A284VUC6</accession>
<evidence type="ECO:0000313" key="2">
    <source>
        <dbReference type="Proteomes" id="UP000218615"/>
    </source>
</evidence>
<name>A0A284VUC6_9EURY</name>
<gene>
    <name evidence="1" type="ORF">MNV_960008</name>
</gene>